<protein>
    <submittedName>
        <fullName evidence="9">Reticuline oxidase</fullName>
    </submittedName>
</protein>
<dbReference type="GO" id="GO:0016491">
    <property type="term" value="F:oxidoreductase activity"/>
    <property type="evidence" value="ECO:0007669"/>
    <property type="project" value="InterPro"/>
</dbReference>
<keyword evidence="4 7" id="KW-0732">Signal</keyword>
<dbReference type="Pfam" id="PF08031">
    <property type="entry name" value="BBE"/>
    <property type="match status" value="1"/>
</dbReference>
<keyword evidence="3" id="KW-0285">Flavoprotein</keyword>
<evidence type="ECO:0000313" key="9">
    <source>
        <dbReference type="EMBL" id="RVW31817.1"/>
    </source>
</evidence>
<dbReference type="Gene3D" id="3.30.43.10">
    <property type="entry name" value="Uridine Diphospho-n-acetylenolpyruvylglucosamine Reductase, domain 2"/>
    <property type="match status" value="1"/>
</dbReference>
<feature type="chain" id="PRO_5019363374" evidence="7">
    <location>
        <begin position="26"/>
        <end position="456"/>
    </location>
</feature>
<dbReference type="InterPro" id="IPR036318">
    <property type="entry name" value="FAD-bd_PCMH-like_sf"/>
</dbReference>
<comment type="caution">
    <text evidence="9">The sequence shown here is derived from an EMBL/GenBank/DDBJ whole genome shotgun (WGS) entry which is preliminary data.</text>
</comment>
<feature type="domain" description="FAD-binding PCMH-type" evidence="8">
    <location>
        <begin position="73"/>
        <end position="286"/>
    </location>
</feature>
<evidence type="ECO:0000313" key="10">
    <source>
        <dbReference type="Proteomes" id="UP000288805"/>
    </source>
</evidence>
<dbReference type="Gene3D" id="3.30.465.10">
    <property type="match status" value="3"/>
</dbReference>
<proteinExistence type="inferred from homology"/>
<evidence type="ECO:0000256" key="5">
    <source>
        <dbReference type="ARBA" id="ARBA00022827"/>
    </source>
</evidence>
<dbReference type="SUPFAM" id="SSF56176">
    <property type="entry name" value="FAD-binding/transporter-associated domain-like"/>
    <property type="match status" value="1"/>
</dbReference>
<feature type="signal peptide" evidence="7">
    <location>
        <begin position="1"/>
        <end position="25"/>
    </location>
</feature>
<evidence type="ECO:0000259" key="8">
    <source>
        <dbReference type="PROSITE" id="PS51387"/>
    </source>
</evidence>
<keyword evidence="5" id="KW-0274">FAD</keyword>
<dbReference type="EMBL" id="QGNW01001739">
    <property type="protein sequence ID" value="RVW31817.1"/>
    <property type="molecule type" value="Genomic_DNA"/>
</dbReference>
<dbReference type="InterPro" id="IPR016167">
    <property type="entry name" value="FAD-bd_PCMH_sub1"/>
</dbReference>
<evidence type="ECO:0000256" key="6">
    <source>
        <dbReference type="ARBA" id="ARBA00023180"/>
    </source>
</evidence>
<organism evidence="9 10">
    <name type="scientific">Vitis vinifera</name>
    <name type="common">Grape</name>
    <dbReference type="NCBI Taxonomy" id="29760"/>
    <lineage>
        <taxon>Eukaryota</taxon>
        <taxon>Viridiplantae</taxon>
        <taxon>Streptophyta</taxon>
        <taxon>Embryophyta</taxon>
        <taxon>Tracheophyta</taxon>
        <taxon>Spermatophyta</taxon>
        <taxon>Magnoliopsida</taxon>
        <taxon>eudicotyledons</taxon>
        <taxon>Gunneridae</taxon>
        <taxon>Pentapetalae</taxon>
        <taxon>rosids</taxon>
        <taxon>Vitales</taxon>
        <taxon>Vitaceae</taxon>
        <taxon>Viteae</taxon>
        <taxon>Vitis</taxon>
    </lineage>
</organism>
<keyword evidence="6" id="KW-0325">Glycoprotein</keyword>
<dbReference type="InterPro" id="IPR016169">
    <property type="entry name" value="FAD-bd_PCMH_sub2"/>
</dbReference>
<evidence type="ECO:0000256" key="7">
    <source>
        <dbReference type="SAM" id="SignalP"/>
    </source>
</evidence>
<comment type="similarity">
    <text evidence="2">Belongs to the oxygen-dependent FAD-linked oxidoreductase family.</text>
</comment>
<evidence type="ECO:0000256" key="4">
    <source>
        <dbReference type="ARBA" id="ARBA00022729"/>
    </source>
</evidence>
<evidence type="ECO:0000256" key="3">
    <source>
        <dbReference type="ARBA" id="ARBA00022630"/>
    </source>
</evidence>
<comment type="cofactor">
    <cofactor evidence="1">
        <name>FAD</name>
        <dbReference type="ChEBI" id="CHEBI:57692"/>
    </cofactor>
</comment>
<dbReference type="InterPro" id="IPR012951">
    <property type="entry name" value="BBE"/>
</dbReference>
<dbReference type="Proteomes" id="UP000288805">
    <property type="component" value="Unassembled WGS sequence"/>
</dbReference>
<dbReference type="AlphaFoldDB" id="A0A438D8M9"/>
<dbReference type="InterPro" id="IPR006094">
    <property type="entry name" value="Oxid_FAD_bind_N"/>
</dbReference>
<accession>A0A438D8M9</accession>
<evidence type="ECO:0000256" key="1">
    <source>
        <dbReference type="ARBA" id="ARBA00001974"/>
    </source>
</evidence>
<dbReference type="GO" id="GO:0071949">
    <property type="term" value="F:FAD binding"/>
    <property type="evidence" value="ECO:0007669"/>
    <property type="project" value="InterPro"/>
</dbReference>
<dbReference type="InterPro" id="IPR016166">
    <property type="entry name" value="FAD-bd_PCMH"/>
</dbReference>
<evidence type="ECO:0000256" key="2">
    <source>
        <dbReference type="ARBA" id="ARBA00005466"/>
    </source>
</evidence>
<dbReference type="Pfam" id="PF01565">
    <property type="entry name" value="FAD_binding_4"/>
    <property type="match status" value="1"/>
</dbReference>
<name>A0A438D8M9_VITVI</name>
<reference evidence="9 10" key="1">
    <citation type="journal article" date="2018" name="PLoS Genet.">
        <title>Population sequencing reveals clonal diversity and ancestral inbreeding in the grapevine cultivar Chardonnay.</title>
        <authorList>
            <person name="Roach M.J."/>
            <person name="Johnson D.L."/>
            <person name="Bohlmann J."/>
            <person name="van Vuuren H.J."/>
            <person name="Jones S.J."/>
            <person name="Pretorius I.S."/>
            <person name="Schmidt S.A."/>
            <person name="Borneman A.R."/>
        </authorList>
    </citation>
    <scope>NUCLEOTIDE SEQUENCE [LARGE SCALE GENOMIC DNA]</scope>
    <source>
        <strain evidence="10">cv. Chardonnay</strain>
        <tissue evidence="9">Leaf</tissue>
    </source>
</reference>
<dbReference type="PANTHER" id="PTHR32448">
    <property type="entry name" value="OS08G0158400 PROTEIN"/>
    <property type="match status" value="1"/>
</dbReference>
<dbReference type="Gene3D" id="3.40.462.20">
    <property type="match status" value="2"/>
</dbReference>
<sequence>MVKYLGNPHSLFIITFIAFVVPCFCDPTDIISSCLIRHNVYNFTLLPHNGSQSPDTIAPQTFPFRICGMLSPLLQNQVAIAIPTELKQLVNSMRCCREGWYEFRVRCGGHSYEGISSVVPDGNPFVIIDMMSLNQVSVDVESETAWVEGGATLGETYYAVAEASNVHGFSAGSCPTVDGRVLDRKAMGEDVFWAIRGGGGGDWGDCLCMEDQVVESTETVTSCIMSRTRTKLHVAELVTSGNSSHPELGVEKEDCREMSWIESILYFSGLPNGSSISELRNRYLEDKLYFKAKSDYVRTPISMEGLVTALDILEMEPKGSVVLDPYGGEMEKISSDALPFSSQKRQPVLNSVYGGLGRRQHCYEQQGPRAAYVNYMDLDLGQMNSSISSNDPVEAARDWGEKYFLNNYDRLVKVKTCIDPDNVFNNQQGIPPMPTARLNNRSEGLGVSERCMVVSY</sequence>
<gene>
    <name evidence="9" type="primary">BBE1_4</name>
    <name evidence="9" type="ORF">CK203_101981</name>
</gene>
<dbReference type="PROSITE" id="PS51387">
    <property type="entry name" value="FAD_PCMH"/>
    <property type="match status" value="1"/>
</dbReference>